<dbReference type="RefSeq" id="WP_212214862.1">
    <property type="nucleotide sequence ID" value="NZ_JAGUCO010000003.1"/>
</dbReference>
<name>A0ABS5JU11_9BACT</name>
<organism evidence="3 4">
    <name type="scientific">Carboxylicivirga linearis</name>
    <dbReference type="NCBI Taxonomy" id="1628157"/>
    <lineage>
        <taxon>Bacteria</taxon>
        <taxon>Pseudomonadati</taxon>
        <taxon>Bacteroidota</taxon>
        <taxon>Bacteroidia</taxon>
        <taxon>Marinilabiliales</taxon>
        <taxon>Marinilabiliaceae</taxon>
        <taxon>Carboxylicivirga</taxon>
    </lineage>
</organism>
<accession>A0ABS5JU11</accession>
<dbReference type="EMBL" id="JAGUCO010000003">
    <property type="protein sequence ID" value="MBS2097856.1"/>
    <property type="molecule type" value="Genomic_DNA"/>
</dbReference>
<proteinExistence type="predicted"/>
<dbReference type="InterPro" id="IPR035994">
    <property type="entry name" value="Nucleoside_phosphorylase_sf"/>
</dbReference>
<dbReference type="Gene3D" id="3.40.50.1580">
    <property type="entry name" value="Nucleoside phosphorylase domain"/>
    <property type="match status" value="1"/>
</dbReference>
<dbReference type="InterPro" id="IPR011051">
    <property type="entry name" value="RmlC_Cupin_sf"/>
</dbReference>
<evidence type="ECO:0000313" key="4">
    <source>
        <dbReference type="Proteomes" id="UP000708576"/>
    </source>
</evidence>
<dbReference type="CDD" id="cd06121">
    <property type="entry name" value="cupin_YML079wp"/>
    <property type="match status" value="1"/>
</dbReference>
<dbReference type="SUPFAM" id="SSF53167">
    <property type="entry name" value="Purine and uridine phosphorylases"/>
    <property type="match status" value="1"/>
</dbReference>
<evidence type="ECO:0000313" key="3">
    <source>
        <dbReference type="EMBL" id="MBS2097856.1"/>
    </source>
</evidence>
<comment type="caution">
    <text evidence="3">The sequence shown here is derived from an EMBL/GenBank/DDBJ whole genome shotgun (WGS) entry which is preliminary data.</text>
</comment>
<dbReference type="PANTHER" id="PTHR33387:SF3">
    <property type="entry name" value="DUF985 DOMAIN-CONTAINING PROTEIN"/>
    <property type="match status" value="1"/>
</dbReference>
<gene>
    <name evidence="3" type="ORF">KEM10_06155</name>
</gene>
<evidence type="ECO:0000259" key="1">
    <source>
        <dbReference type="Pfam" id="PF01048"/>
    </source>
</evidence>
<dbReference type="InterPro" id="IPR009327">
    <property type="entry name" value="Cupin_DUF985"/>
</dbReference>
<dbReference type="Proteomes" id="UP000708576">
    <property type="component" value="Unassembled WGS sequence"/>
</dbReference>
<dbReference type="Pfam" id="PF06172">
    <property type="entry name" value="Cupin_5"/>
    <property type="match status" value="1"/>
</dbReference>
<dbReference type="Pfam" id="PF01048">
    <property type="entry name" value="PNP_UDP_1"/>
    <property type="match status" value="1"/>
</dbReference>
<dbReference type="InterPro" id="IPR039935">
    <property type="entry name" value="YML079W-like"/>
</dbReference>
<protein>
    <submittedName>
        <fullName evidence="3">Cupin domain-containing protein</fullName>
    </submittedName>
</protein>
<sequence length="351" mass="39707">MLNVLVVYAVNEEKVNLTMPNCNFHYCKTGVGKVSAALAVEKSIEAYKPEIVLNIGTAGSVKFPVGTIHLCCKFVDRDMEKLHAFGVPYMEDFTDEVQQLPFFKDWQFDSTCNTGDTFLTEADGTGDVFDMESFAIARVCRKHQIPFVGVKYVTDKIGENSVKHWEEKLAEAQAGLQQFVDENHLQVPDDYLSKDVKGIVDCYQMERHPEGGWFKEVYRSAMDVVSSNKENSRSALTSIYYLLADSDFSAFHRIQSPEVWYYHKGMPLIIHEIDVNGNYGATELSEETGMLQYTVEPGVWFAAELKDSYGYALVSCAVAPGFEFEDFELAEKSELVKFFPQQSGVINRLIR</sequence>
<reference evidence="3 4" key="1">
    <citation type="journal article" date="2015" name="Int. J. Syst. Evol. Microbiol.">
        <title>Carboxylicivirga linearis sp. nov., isolated from a sea cucumber culture pond.</title>
        <authorList>
            <person name="Wang F.Q."/>
            <person name="Zhou Y.X."/>
            <person name="Lin X.Z."/>
            <person name="Chen G.J."/>
            <person name="Du Z.J."/>
        </authorList>
    </citation>
    <scope>NUCLEOTIDE SEQUENCE [LARGE SCALE GENOMIC DNA]</scope>
    <source>
        <strain evidence="3 4">FB218</strain>
    </source>
</reference>
<feature type="domain" description="Nucleoside phosphorylase" evidence="1">
    <location>
        <begin position="25"/>
        <end position="178"/>
    </location>
</feature>
<dbReference type="SUPFAM" id="SSF51182">
    <property type="entry name" value="RmlC-like cupins"/>
    <property type="match status" value="1"/>
</dbReference>
<dbReference type="InterPro" id="IPR000845">
    <property type="entry name" value="Nucleoside_phosphorylase_d"/>
</dbReference>
<dbReference type="Gene3D" id="2.60.120.10">
    <property type="entry name" value="Jelly Rolls"/>
    <property type="match status" value="1"/>
</dbReference>
<feature type="domain" description="DUF985" evidence="2">
    <location>
        <begin position="199"/>
        <end position="330"/>
    </location>
</feature>
<evidence type="ECO:0000259" key="2">
    <source>
        <dbReference type="Pfam" id="PF06172"/>
    </source>
</evidence>
<dbReference type="PANTHER" id="PTHR33387">
    <property type="entry name" value="RMLC-LIKE JELLY ROLL FOLD PROTEIN"/>
    <property type="match status" value="1"/>
</dbReference>
<keyword evidence="4" id="KW-1185">Reference proteome</keyword>
<dbReference type="InterPro" id="IPR014710">
    <property type="entry name" value="RmlC-like_jellyroll"/>
</dbReference>